<dbReference type="Proteomes" id="UP001153050">
    <property type="component" value="Unassembled WGS sequence"/>
</dbReference>
<keyword evidence="2" id="KW-1185">Reference proteome</keyword>
<dbReference type="EMBL" id="CAKXZT010000130">
    <property type="protein sequence ID" value="CAH2402776.1"/>
    <property type="molecule type" value="Genomic_DNA"/>
</dbReference>
<protein>
    <submittedName>
        <fullName evidence="1">Uncharacterized protein</fullName>
    </submittedName>
</protein>
<organism evidence="1 2">
    <name type="scientific">Mesorhizobium escarrei</name>
    <dbReference type="NCBI Taxonomy" id="666018"/>
    <lineage>
        <taxon>Bacteria</taxon>
        <taxon>Pseudomonadati</taxon>
        <taxon>Pseudomonadota</taxon>
        <taxon>Alphaproteobacteria</taxon>
        <taxon>Hyphomicrobiales</taxon>
        <taxon>Phyllobacteriaceae</taxon>
        <taxon>Mesorhizobium</taxon>
    </lineage>
</organism>
<comment type="caution">
    <text evidence="1">The sequence shown here is derived from an EMBL/GenBank/DDBJ whole genome shotgun (WGS) entry which is preliminary data.</text>
</comment>
<accession>A0ABN8K0E7</accession>
<evidence type="ECO:0000313" key="1">
    <source>
        <dbReference type="EMBL" id="CAH2402776.1"/>
    </source>
</evidence>
<reference evidence="1 2" key="1">
    <citation type="submission" date="2022-03" db="EMBL/GenBank/DDBJ databases">
        <authorList>
            <person name="Brunel B."/>
        </authorList>
    </citation>
    <scope>NUCLEOTIDE SEQUENCE [LARGE SCALE GENOMIC DNA]</scope>
    <source>
        <strain evidence="1">STM5069sample</strain>
    </source>
</reference>
<proteinExistence type="predicted"/>
<evidence type="ECO:0000313" key="2">
    <source>
        <dbReference type="Proteomes" id="UP001153050"/>
    </source>
</evidence>
<name>A0ABN8K0E7_9HYPH</name>
<gene>
    <name evidence="1" type="ORF">MES5069_350048</name>
</gene>
<sequence length="55" mass="6237">MLCYFHLCPPKATLNARQEAFARGFAEGMSQRRAYMAAGYDCKGTRPPMRMHHGC</sequence>